<organism evidence="1 2">
    <name type="scientific">Planosporangium mesophilum</name>
    <dbReference type="NCBI Taxonomy" id="689768"/>
    <lineage>
        <taxon>Bacteria</taxon>
        <taxon>Bacillati</taxon>
        <taxon>Actinomycetota</taxon>
        <taxon>Actinomycetes</taxon>
        <taxon>Micromonosporales</taxon>
        <taxon>Micromonosporaceae</taxon>
        <taxon>Planosporangium</taxon>
    </lineage>
</organism>
<dbReference type="Proteomes" id="UP000599074">
    <property type="component" value="Unassembled WGS sequence"/>
</dbReference>
<proteinExistence type="predicted"/>
<dbReference type="EMBL" id="BOON01000057">
    <property type="protein sequence ID" value="GII25709.1"/>
    <property type="molecule type" value="Genomic_DNA"/>
</dbReference>
<sequence length="149" mass="15840">MSELAMAVVLGPAHRNNGSPRYAHVVGHLYVGGSGLWQFDNLDRDPSRRVPPVRIRSNGDLADEVAAGFALAGDLDTARDLAAELLGEDWADRDVEAAPPVLRELGEATHGMPASCVVTDLGAGCELESFTVFGWSVIMAAPFPRVESV</sequence>
<evidence type="ECO:0000313" key="2">
    <source>
        <dbReference type="Proteomes" id="UP000599074"/>
    </source>
</evidence>
<accession>A0A8J3TJD6</accession>
<evidence type="ECO:0000313" key="1">
    <source>
        <dbReference type="EMBL" id="GII25709.1"/>
    </source>
</evidence>
<keyword evidence="2" id="KW-1185">Reference proteome</keyword>
<name>A0A8J3TJD6_9ACTN</name>
<dbReference type="AlphaFoldDB" id="A0A8J3TJD6"/>
<reference evidence="1" key="1">
    <citation type="submission" date="2021-01" db="EMBL/GenBank/DDBJ databases">
        <title>Whole genome shotgun sequence of Planosporangium mesophilum NBRC 109066.</title>
        <authorList>
            <person name="Komaki H."/>
            <person name="Tamura T."/>
        </authorList>
    </citation>
    <scope>NUCLEOTIDE SEQUENCE</scope>
    <source>
        <strain evidence="1">NBRC 109066</strain>
    </source>
</reference>
<dbReference type="RefSeq" id="WP_168117659.1">
    <property type="nucleotide sequence ID" value="NZ_BOON01000057.1"/>
</dbReference>
<protein>
    <submittedName>
        <fullName evidence="1">Uncharacterized protein</fullName>
    </submittedName>
</protein>
<comment type="caution">
    <text evidence="1">The sequence shown here is derived from an EMBL/GenBank/DDBJ whole genome shotgun (WGS) entry which is preliminary data.</text>
</comment>
<gene>
    <name evidence="1" type="ORF">Pme01_53060</name>
</gene>